<evidence type="ECO:0000256" key="10">
    <source>
        <dbReference type="SAM" id="Phobius"/>
    </source>
</evidence>
<keyword evidence="5 9" id="KW-0560">Oxidoreductase</keyword>
<dbReference type="Pfam" id="PF00067">
    <property type="entry name" value="p450"/>
    <property type="match status" value="1"/>
</dbReference>
<evidence type="ECO:0000256" key="3">
    <source>
        <dbReference type="ARBA" id="ARBA00022617"/>
    </source>
</evidence>
<dbReference type="STRING" id="1306861.A0A4U6XFD9"/>
<name>A0A4U6XFD9_9PEZI</name>
<dbReference type="EMBL" id="PJEX01000131">
    <property type="protein sequence ID" value="TKW54568.1"/>
    <property type="molecule type" value="Genomic_DNA"/>
</dbReference>
<dbReference type="AlphaFoldDB" id="A0A4U6XFD9"/>
<dbReference type="InterPro" id="IPR002403">
    <property type="entry name" value="Cyt_P450_E_grp-IV"/>
</dbReference>
<dbReference type="InterPro" id="IPR036396">
    <property type="entry name" value="Cyt_P450_sf"/>
</dbReference>
<dbReference type="PROSITE" id="PS00086">
    <property type="entry name" value="CYTOCHROME_P450"/>
    <property type="match status" value="1"/>
</dbReference>
<keyword evidence="10" id="KW-1133">Transmembrane helix</keyword>
<comment type="caution">
    <text evidence="11">The sequence shown here is derived from an EMBL/GenBank/DDBJ whole genome shotgun (WGS) entry which is preliminary data.</text>
</comment>
<comment type="similarity">
    <text evidence="2 9">Belongs to the cytochrome P450 family.</text>
</comment>
<dbReference type="PANTHER" id="PTHR46206">
    <property type="entry name" value="CYTOCHROME P450"/>
    <property type="match status" value="1"/>
</dbReference>
<dbReference type="CDD" id="cd11041">
    <property type="entry name" value="CYP503A1-like"/>
    <property type="match status" value="1"/>
</dbReference>
<evidence type="ECO:0000256" key="1">
    <source>
        <dbReference type="ARBA" id="ARBA00001971"/>
    </source>
</evidence>
<dbReference type="PRINTS" id="PR00465">
    <property type="entry name" value="EP450IV"/>
</dbReference>
<keyword evidence="10" id="KW-0812">Transmembrane</keyword>
<keyword evidence="12" id="KW-1185">Reference proteome</keyword>
<evidence type="ECO:0000256" key="2">
    <source>
        <dbReference type="ARBA" id="ARBA00010617"/>
    </source>
</evidence>
<evidence type="ECO:0000256" key="4">
    <source>
        <dbReference type="ARBA" id="ARBA00022723"/>
    </source>
</evidence>
<evidence type="ECO:0000313" key="12">
    <source>
        <dbReference type="Proteomes" id="UP000310108"/>
    </source>
</evidence>
<dbReference type="Proteomes" id="UP000310108">
    <property type="component" value="Unassembled WGS sequence"/>
</dbReference>
<dbReference type="PANTHER" id="PTHR46206:SF2">
    <property type="entry name" value="CYTOCHROME P450 MONOOXYGENASE AUSG-RELATED"/>
    <property type="match status" value="1"/>
</dbReference>
<dbReference type="OrthoDB" id="1844152at2759"/>
<evidence type="ECO:0000256" key="9">
    <source>
        <dbReference type="RuleBase" id="RU000461"/>
    </source>
</evidence>
<keyword evidence="4 8" id="KW-0479">Metal-binding</keyword>
<organism evidence="11 12">
    <name type="scientific">Colletotrichum tanaceti</name>
    <dbReference type="NCBI Taxonomy" id="1306861"/>
    <lineage>
        <taxon>Eukaryota</taxon>
        <taxon>Fungi</taxon>
        <taxon>Dikarya</taxon>
        <taxon>Ascomycota</taxon>
        <taxon>Pezizomycotina</taxon>
        <taxon>Sordariomycetes</taxon>
        <taxon>Hypocreomycetidae</taxon>
        <taxon>Glomerellales</taxon>
        <taxon>Glomerellaceae</taxon>
        <taxon>Colletotrichum</taxon>
        <taxon>Colletotrichum destructivum species complex</taxon>
    </lineage>
</organism>
<feature type="binding site" description="axial binding residue" evidence="8">
    <location>
        <position position="475"/>
    </location>
    <ligand>
        <name>heme</name>
        <dbReference type="ChEBI" id="CHEBI:30413"/>
    </ligand>
    <ligandPart>
        <name>Fe</name>
        <dbReference type="ChEBI" id="CHEBI:18248"/>
    </ligandPart>
</feature>
<keyword evidence="10" id="KW-0472">Membrane</keyword>
<gene>
    <name evidence="11" type="primary">lovA</name>
    <name evidence="11" type="ORF">CTA1_2260</name>
</gene>
<keyword evidence="6 8" id="KW-0408">Iron</keyword>
<dbReference type="Gene3D" id="1.10.630.10">
    <property type="entry name" value="Cytochrome P450"/>
    <property type="match status" value="1"/>
</dbReference>
<sequence length="530" mass="59621">MEASPSIDHQLVPQTMESNSTVFHDGLYSVHSVYVAFSTVLAVTLVALSFFHKGCSSSFKSTPLPWVNRPGTFDVLRMGAKYRFLTGARDMVKKGFEDFGGGPGFRMVADAGEIVMLNPKFAAELKNDHRVDFVKLFLRDFHEGIPGFDFTQEGARDAKILREVTKSQFTHHLGKITDSLSSECVASMQTIFTDNEAYHDLELRPALLDLISRISSKAFLGGDPLCRDEEWLRITTTYAATVNKAAVMLRLWPRPLRSLVHWVLPSCREARTQVRLARRLFEPMVERRRRARAESPGVQFDDTVEWAEKAAKGLPYDASAVQLLFSMAAMHTTTDLLTQVVLDLAAHPRAIEPLRREIDTVLREEGGWTKAALHKMKLLDSVLKECQRMKPAAISGLRGVLDADVTLSDGTRLAKNTSIAVSSHLHWDEAAYETPREWDAWRFYNLRQTPGKEHSSQLVSTSPEHMGFGIGTHACPGRFFGAHEVKVALCHFLLRYDWKLAEGVVPQTRTFMWSLVADPKAKVSIKKRCF</sequence>
<protein>
    <submittedName>
        <fullName evidence="11">Dihydromonacolin L monooxygenase LovA</fullName>
    </submittedName>
</protein>
<dbReference type="GO" id="GO:0004497">
    <property type="term" value="F:monooxygenase activity"/>
    <property type="evidence" value="ECO:0007669"/>
    <property type="project" value="UniProtKB-KW"/>
</dbReference>
<keyword evidence="3 8" id="KW-0349">Heme</keyword>
<comment type="cofactor">
    <cofactor evidence="1 8">
        <name>heme</name>
        <dbReference type="ChEBI" id="CHEBI:30413"/>
    </cofactor>
</comment>
<dbReference type="InterPro" id="IPR017972">
    <property type="entry name" value="Cyt_P450_CS"/>
</dbReference>
<reference evidence="11 12" key="1">
    <citation type="journal article" date="2019" name="PLoS ONE">
        <title>Comparative genome analysis indicates high evolutionary potential of pathogenicity genes in Colletotrichum tanaceti.</title>
        <authorList>
            <person name="Lelwala R.V."/>
            <person name="Korhonen P.K."/>
            <person name="Young N.D."/>
            <person name="Scott J.B."/>
            <person name="Ades P.A."/>
            <person name="Gasser R.B."/>
            <person name="Taylor P.W.J."/>
        </authorList>
    </citation>
    <scope>NUCLEOTIDE SEQUENCE [LARGE SCALE GENOMIC DNA]</scope>
    <source>
        <strain evidence="11">BRIP57314</strain>
    </source>
</reference>
<dbReference type="InterPro" id="IPR001128">
    <property type="entry name" value="Cyt_P450"/>
</dbReference>
<dbReference type="GO" id="GO:0020037">
    <property type="term" value="F:heme binding"/>
    <property type="evidence" value="ECO:0007669"/>
    <property type="project" value="InterPro"/>
</dbReference>
<dbReference type="GO" id="GO:0016705">
    <property type="term" value="F:oxidoreductase activity, acting on paired donors, with incorporation or reduction of molecular oxygen"/>
    <property type="evidence" value="ECO:0007669"/>
    <property type="project" value="InterPro"/>
</dbReference>
<proteinExistence type="inferred from homology"/>
<evidence type="ECO:0000313" key="11">
    <source>
        <dbReference type="EMBL" id="TKW54568.1"/>
    </source>
</evidence>
<keyword evidence="7 9" id="KW-0503">Monooxygenase</keyword>
<dbReference type="GO" id="GO:0005506">
    <property type="term" value="F:iron ion binding"/>
    <property type="evidence" value="ECO:0007669"/>
    <property type="project" value="InterPro"/>
</dbReference>
<evidence type="ECO:0000256" key="8">
    <source>
        <dbReference type="PIRSR" id="PIRSR602403-1"/>
    </source>
</evidence>
<evidence type="ECO:0000256" key="6">
    <source>
        <dbReference type="ARBA" id="ARBA00023004"/>
    </source>
</evidence>
<evidence type="ECO:0000256" key="7">
    <source>
        <dbReference type="ARBA" id="ARBA00023033"/>
    </source>
</evidence>
<accession>A0A4U6XFD9</accession>
<dbReference type="SUPFAM" id="SSF48264">
    <property type="entry name" value="Cytochrome P450"/>
    <property type="match status" value="1"/>
</dbReference>
<feature type="transmembrane region" description="Helical" evidence="10">
    <location>
        <begin position="33"/>
        <end position="51"/>
    </location>
</feature>
<evidence type="ECO:0000256" key="5">
    <source>
        <dbReference type="ARBA" id="ARBA00023002"/>
    </source>
</evidence>